<evidence type="ECO:0000256" key="2">
    <source>
        <dbReference type="ARBA" id="ARBA00022642"/>
    </source>
</evidence>
<feature type="domain" description="Isochorismatase-like" evidence="8">
    <location>
        <begin position="9"/>
        <end position="179"/>
    </location>
</feature>
<keyword evidence="3" id="KW-0479">Metal-binding</keyword>
<dbReference type="EC" id="3.5.1.19" evidence="6"/>
<evidence type="ECO:0000256" key="6">
    <source>
        <dbReference type="ARBA" id="ARBA00039017"/>
    </source>
</evidence>
<comment type="similarity">
    <text evidence="1">Belongs to the isochorismatase family.</text>
</comment>
<dbReference type="SUPFAM" id="SSF52499">
    <property type="entry name" value="Isochorismatase-like hydrolases"/>
    <property type="match status" value="1"/>
</dbReference>
<dbReference type="GO" id="GO:0019363">
    <property type="term" value="P:pyridine nucleotide biosynthetic process"/>
    <property type="evidence" value="ECO:0007669"/>
    <property type="project" value="UniProtKB-KW"/>
</dbReference>
<dbReference type="PANTHER" id="PTHR11080:SF2">
    <property type="entry name" value="LD05707P"/>
    <property type="match status" value="1"/>
</dbReference>
<dbReference type="EMBL" id="UOEP01000027">
    <property type="protein sequence ID" value="VAW13783.1"/>
    <property type="molecule type" value="Genomic_DNA"/>
</dbReference>
<gene>
    <name evidence="9" type="ORF">MNBD_BACTEROID01-1759</name>
</gene>
<dbReference type="Gene3D" id="3.40.50.850">
    <property type="entry name" value="Isochorismatase-like"/>
    <property type="match status" value="1"/>
</dbReference>
<evidence type="ECO:0000313" key="9">
    <source>
        <dbReference type="EMBL" id="VAW13783.1"/>
    </source>
</evidence>
<name>A0A3B0TCG0_9ZZZZ</name>
<sequence>MSDILFWNVDTQVDFIEPEGRLYVPGAELLKPTWAGLTQTAKDLGIQVVNTADYHYINSQEIDKDPDMVKTFPEHCMVGTEGAEFIKETDPEDPTIFEWDHEYLISNEIANPGKHRNIVIRKDAFDVFSGNPHTVKILKIIHPETIVVYGVTTNICVDFAVMNLSKIGNVWVVEDAIKELPGIPLPFEKWGKRGVKLLTFDVLCKQLSGKVHLS</sequence>
<dbReference type="Pfam" id="PF00857">
    <property type="entry name" value="Isochorismatase"/>
    <property type="match status" value="1"/>
</dbReference>
<keyword evidence="4" id="KW-0378">Hydrolase</keyword>
<evidence type="ECO:0000256" key="4">
    <source>
        <dbReference type="ARBA" id="ARBA00022801"/>
    </source>
</evidence>
<organism evidence="9">
    <name type="scientific">hydrothermal vent metagenome</name>
    <dbReference type="NCBI Taxonomy" id="652676"/>
    <lineage>
        <taxon>unclassified sequences</taxon>
        <taxon>metagenomes</taxon>
        <taxon>ecological metagenomes</taxon>
    </lineage>
</organism>
<evidence type="ECO:0000256" key="3">
    <source>
        <dbReference type="ARBA" id="ARBA00022723"/>
    </source>
</evidence>
<dbReference type="InterPro" id="IPR000868">
    <property type="entry name" value="Isochorismatase-like_dom"/>
</dbReference>
<dbReference type="CDD" id="cd00431">
    <property type="entry name" value="cysteine_hydrolases"/>
    <property type="match status" value="1"/>
</dbReference>
<dbReference type="GO" id="GO:0046872">
    <property type="term" value="F:metal ion binding"/>
    <property type="evidence" value="ECO:0007669"/>
    <property type="project" value="UniProtKB-KW"/>
</dbReference>
<dbReference type="AlphaFoldDB" id="A0A3B0TCG0"/>
<protein>
    <recommendedName>
        <fullName evidence="6">nicotinamidase</fullName>
        <ecNumber evidence="6">3.5.1.19</ecNumber>
    </recommendedName>
    <alternativeName>
        <fullName evidence="7">Nicotinamide deamidase</fullName>
    </alternativeName>
</protein>
<evidence type="ECO:0000256" key="1">
    <source>
        <dbReference type="ARBA" id="ARBA00006336"/>
    </source>
</evidence>
<dbReference type="PANTHER" id="PTHR11080">
    <property type="entry name" value="PYRAZINAMIDASE/NICOTINAMIDASE"/>
    <property type="match status" value="1"/>
</dbReference>
<dbReference type="GO" id="GO:0008936">
    <property type="term" value="F:nicotinamidase activity"/>
    <property type="evidence" value="ECO:0007669"/>
    <property type="project" value="UniProtKB-EC"/>
</dbReference>
<accession>A0A3B0TCG0</accession>
<keyword evidence="2" id="KW-0662">Pyridine nucleotide biosynthesis</keyword>
<dbReference type="InterPro" id="IPR036380">
    <property type="entry name" value="Isochorismatase-like_sf"/>
</dbReference>
<comment type="pathway">
    <text evidence="5">Cofactor biosynthesis; nicotinate biosynthesis; nicotinate from nicotinamide: step 1/1.</text>
</comment>
<evidence type="ECO:0000256" key="7">
    <source>
        <dbReference type="ARBA" id="ARBA00043224"/>
    </source>
</evidence>
<dbReference type="InterPro" id="IPR052347">
    <property type="entry name" value="Isochorismatase_Nicotinamidase"/>
</dbReference>
<proteinExistence type="inferred from homology"/>
<evidence type="ECO:0000256" key="5">
    <source>
        <dbReference type="ARBA" id="ARBA00037900"/>
    </source>
</evidence>
<evidence type="ECO:0000259" key="8">
    <source>
        <dbReference type="Pfam" id="PF00857"/>
    </source>
</evidence>
<reference evidence="9" key="1">
    <citation type="submission" date="2018-06" db="EMBL/GenBank/DDBJ databases">
        <authorList>
            <person name="Zhirakovskaya E."/>
        </authorList>
    </citation>
    <scope>NUCLEOTIDE SEQUENCE</scope>
</reference>